<reference evidence="1 2" key="1">
    <citation type="journal article" date="2016" name="Nat. Commun.">
        <title>Thousands of microbial genomes shed light on interconnected biogeochemical processes in an aquifer system.</title>
        <authorList>
            <person name="Anantharaman K."/>
            <person name="Brown C.T."/>
            <person name="Hug L.A."/>
            <person name="Sharon I."/>
            <person name="Castelle C.J."/>
            <person name="Probst A.J."/>
            <person name="Thomas B.C."/>
            <person name="Singh A."/>
            <person name="Wilkins M.J."/>
            <person name="Karaoz U."/>
            <person name="Brodie E.L."/>
            <person name="Williams K.H."/>
            <person name="Hubbard S.S."/>
            <person name="Banfield J.F."/>
        </authorList>
    </citation>
    <scope>NUCLEOTIDE SEQUENCE [LARGE SCALE GENOMIC DNA]</scope>
</reference>
<name>A0A1F4W1J0_UNCKA</name>
<dbReference type="Proteomes" id="UP000176614">
    <property type="component" value="Unassembled WGS sequence"/>
</dbReference>
<dbReference type="AlphaFoldDB" id="A0A1F4W1J0"/>
<gene>
    <name evidence="1" type="ORF">A2264_02810</name>
</gene>
<evidence type="ECO:0000313" key="1">
    <source>
        <dbReference type="EMBL" id="OGC63289.1"/>
    </source>
</evidence>
<evidence type="ECO:0000313" key="2">
    <source>
        <dbReference type="Proteomes" id="UP000176614"/>
    </source>
</evidence>
<comment type="caution">
    <text evidence="1">The sequence shown here is derived from an EMBL/GenBank/DDBJ whole genome shotgun (WGS) entry which is preliminary data.</text>
</comment>
<accession>A0A1F4W1J0</accession>
<protein>
    <submittedName>
        <fullName evidence="1">Uncharacterized protein</fullName>
    </submittedName>
</protein>
<proteinExistence type="predicted"/>
<dbReference type="EMBL" id="MEVT01000007">
    <property type="protein sequence ID" value="OGC63289.1"/>
    <property type="molecule type" value="Genomic_DNA"/>
</dbReference>
<organism evidence="1 2">
    <name type="scientific">candidate division WWE3 bacterium RIFOXYA2_FULL_46_9</name>
    <dbReference type="NCBI Taxonomy" id="1802636"/>
    <lineage>
        <taxon>Bacteria</taxon>
        <taxon>Katanobacteria</taxon>
    </lineage>
</organism>
<sequence length="101" mass="11937">MDLNKSDLAARSWFYHVRNLLRSVSTEDVHYQRNAILTFFLTNLPVSIDVIKGHPARKTGQIKLQEFHYKDDEGFFSLELYRKVYPHLKVATYFVCLRSID</sequence>